<dbReference type="AlphaFoldDB" id="A0A162C679"/>
<gene>
    <name evidence="2" type="ORF">N473_18105</name>
</gene>
<protein>
    <submittedName>
        <fullName evidence="2">Uncharacterized protein</fullName>
    </submittedName>
</protein>
<keyword evidence="1" id="KW-0812">Transmembrane</keyword>
<accession>A0A162C679</accession>
<feature type="transmembrane region" description="Helical" evidence="1">
    <location>
        <begin position="12"/>
        <end position="38"/>
    </location>
</feature>
<keyword evidence="1" id="KW-1133">Transmembrane helix</keyword>
<comment type="caution">
    <text evidence="2">The sequence shown here is derived from an EMBL/GenBank/DDBJ whole genome shotgun (WGS) entry which is preliminary data.</text>
</comment>
<evidence type="ECO:0000313" key="2">
    <source>
        <dbReference type="EMBL" id="KZN62828.1"/>
    </source>
</evidence>
<keyword evidence="1" id="KW-0472">Membrane</keyword>
<feature type="transmembrane region" description="Helical" evidence="1">
    <location>
        <begin position="50"/>
        <end position="71"/>
    </location>
</feature>
<dbReference type="Proteomes" id="UP000076486">
    <property type="component" value="Unassembled WGS sequence"/>
</dbReference>
<dbReference type="EMBL" id="AUYC01000030">
    <property type="protein sequence ID" value="KZN62828.1"/>
    <property type="molecule type" value="Genomic_DNA"/>
</dbReference>
<reference evidence="2 3" key="1">
    <citation type="submission" date="2013-07" db="EMBL/GenBank/DDBJ databases">
        <title>Comparative Genomic and Metabolomic Analysis of Twelve Strains of Pseudoalteromonas luteoviolacea.</title>
        <authorList>
            <person name="Vynne N.G."/>
            <person name="Mansson M."/>
            <person name="Gram L."/>
        </authorList>
    </citation>
    <scope>NUCLEOTIDE SEQUENCE [LARGE SCALE GENOMIC DNA]</scope>
    <source>
        <strain evidence="2 3">CPMOR-1</strain>
    </source>
</reference>
<dbReference type="PATRIC" id="fig|1365248.3.peg.2676"/>
<evidence type="ECO:0000256" key="1">
    <source>
        <dbReference type="SAM" id="Phobius"/>
    </source>
</evidence>
<proteinExistence type="predicted"/>
<organism evidence="2 3">
    <name type="scientific">Pseudoalteromonas luteoviolacea CPMOR-1</name>
    <dbReference type="NCBI Taxonomy" id="1365248"/>
    <lineage>
        <taxon>Bacteria</taxon>
        <taxon>Pseudomonadati</taxon>
        <taxon>Pseudomonadota</taxon>
        <taxon>Gammaproteobacteria</taxon>
        <taxon>Alteromonadales</taxon>
        <taxon>Pseudoalteromonadaceae</taxon>
        <taxon>Pseudoalteromonas</taxon>
    </lineage>
</organism>
<name>A0A162C679_9GAMM</name>
<evidence type="ECO:0000313" key="3">
    <source>
        <dbReference type="Proteomes" id="UP000076486"/>
    </source>
</evidence>
<dbReference type="RefSeq" id="WP_063368231.1">
    <property type="nucleotide sequence ID" value="NZ_AUYC01000030.1"/>
</dbReference>
<sequence length="72" mass="7891">MALEAAGELIVIVVRLIFRALVKVVLEFLICGAGYIICRQFSKNIDPDGLRVLIVGHVFWAFVLVSTVLGFG</sequence>